<gene>
    <name evidence="2" type="ORF">NHP190012_11560</name>
</gene>
<organism evidence="2 3">
    <name type="scientific">Helicobacter gastrofelis</name>
    <dbReference type="NCBI Taxonomy" id="2849642"/>
    <lineage>
        <taxon>Bacteria</taxon>
        <taxon>Pseudomonadati</taxon>
        <taxon>Campylobacterota</taxon>
        <taxon>Epsilonproteobacteria</taxon>
        <taxon>Campylobacterales</taxon>
        <taxon>Helicobacteraceae</taxon>
        <taxon>Helicobacter</taxon>
    </lineage>
</organism>
<name>A0ABM7SFB6_9HELI</name>
<dbReference type="InterPro" id="IPR001959">
    <property type="entry name" value="Transposase"/>
</dbReference>
<reference evidence="2 3" key="1">
    <citation type="submission" date="2021-07" db="EMBL/GenBank/DDBJ databases">
        <title>Novel Helicobacter sp. Isolated from a cat.</title>
        <authorList>
            <person name="Rimbara E."/>
            <person name="Suzuki M."/>
        </authorList>
    </citation>
    <scope>NUCLEOTIDE SEQUENCE [LARGE SCALE GENOMIC DNA]</scope>
    <source>
        <strain evidence="3">NHP19-012</strain>
    </source>
</reference>
<evidence type="ECO:0000313" key="2">
    <source>
        <dbReference type="EMBL" id="BCZ19514.1"/>
    </source>
</evidence>
<evidence type="ECO:0000259" key="1">
    <source>
        <dbReference type="Pfam" id="PF01385"/>
    </source>
</evidence>
<keyword evidence="3" id="KW-1185">Reference proteome</keyword>
<protein>
    <recommendedName>
        <fullName evidence="1">Probable transposase IS891/IS1136/IS1341 domain-containing protein</fullName>
    </recommendedName>
</protein>
<evidence type="ECO:0000313" key="3">
    <source>
        <dbReference type="Proteomes" id="UP000826146"/>
    </source>
</evidence>
<dbReference type="EMBL" id="AP024819">
    <property type="protein sequence ID" value="BCZ19514.1"/>
    <property type="molecule type" value="Genomic_DNA"/>
</dbReference>
<sequence>MTEKLRFKGKVNGATITQRGNKFYVSIQTDTTQEEFHRTHKPIANNHTLGIDTGIKAFASLSNGLQIFAPKPLNRLARRLKRLSRQLSKKRHSKTKNDGIKKSANFLKASLRLNRLHTRIANTRNNFYTN</sequence>
<dbReference type="Pfam" id="PF01385">
    <property type="entry name" value="OrfB_IS605"/>
    <property type="match status" value="1"/>
</dbReference>
<feature type="domain" description="Probable transposase IS891/IS1136/IS1341" evidence="1">
    <location>
        <begin position="39"/>
        <end position="128"/>
    </location>
</feature>
<proteinExistence type="predicted"/>
<accession>A0ABM7SFB6</accession>
<dbReference type="Proteomes" id="UP000826146">
    <property type="component" value="Chromosome"/>
</dbReference>